<feature type="domain" description="RNA polymerase sigma-70 region 2" evidence="5">
    <location>
        <begin position="13"/>
        <end position="75"/>
    </location>
</feature>
<dbReference type="PANTHER" id="PTHR43133">
    <property type="entry name" value="RNA POLYMERASE ECF-TYPE SIGMA FACTO"/>
    <property type="match status" value="1"/>
</dbReference>
<evidence type="ECO:0000259" key="6">
    <source>
        <dbReference type="Pfam" id="PF08281"/>
    </source>
</evidence>
<dbReference type="CDD" id="cd06171">
    <property type="entry name" value="Sigma70_r4"/>
    <property type="match status" value="1"/>
</dbReference>
<dbReference type="EMBL" id="SORE01000037">
    <property type="protein sequence ID" value="TDY37448.1"/>
    <property type="molecule type" value="Genomic_DNA"/>
</dbReference>
<dbReference type="InterPro" id="IPR014284">
    <property type="entry name" value="RNA_pol_sigma-70_dom"/>
</dbReference>
<dbReference type="Pfam" id="PF04542">
    <property type="entry name" value="Sigma70_r2"/>
    <property type="match status" value="1"/>
</dbReference>
<comment type="caution">
    <text evidence="7">The sequence shown here is derived from an EMBL/GenBank/DDBJ whole genome shotgun (WGS) entry which is preliminary data.</text>
</comment>
<organism evidence="7 8">
    <name type="scientific">Paraburkholderia rhizosphaerae</name>
    <dbReference type="NCBI Taxonomy" id="480658"/>
    <lineage>
        <taxon>Bacteria</taxon>
        <taxon>Pseudomonadati</taxon>
        <taxon>Pseudomonadota</taxon>
        <taxon>Betaproteobacteria</taxon>
        <taxon>Burkholderiales</taxon>
        <taxon>Burkholderiaceae</taxon>
        <taxon>Paraburkholderia</taxon>
    </lineage>
</organism>
<keyword evidence="4" id="KW-0804">Transcription</keyword>
<evidence type="ECO:0000256" key="3">
    <source>
        <dbReference type="ARBA" id="ARBA00023082"/>
    </source>
</evidence>
<dbReference type="InterPro" id="IPR013325">
    <property type="entry name" value="RNA_pol_sigma_r2"/>
</dbReference>
<keyword evidence="2" id="KW-0805">Transcription regulation</keyword>
<evidence type="ECO:0000313" key="8">
    <source>
        <dbReference type="Proteomes" id="UP000295509"/>
    </source>
</evidence>
<feature type="domain" description="RNA polymerase sigma factor 70 region 4 type 2" evidence="6">
    <location>
        <begin position="107"/>
        <end position="158"/>
    </location>
</feature>
<evidence type="ECO:0000259" key="5">
    <source>
        <dbReference type="Pfam" id="PF04542"/>
    </source>
</evidence>
<keyword evidence="3" id="KW-0731">Sigma factor</keyword>
<dbReference type="SUPFAM" id="SSF88946">
    <property type="entry name" value="Sigma2 domain of RNA polymerase sigma factors"/>
    <property type="match status" value="1"/>
</dbReference>
<gene>
    <name evidence="7" type="ORF">BX592_1373</name>
</gene>
<dbReference type="OrthoDB" id="9797134at2"/>
<dbReference type="InterPro" id="IPR036388">
    <property type="entry name" value="WH-like_DNA-bd_sf"/>
</dbReference>
<dbReference type="InterPro" id="IPR007627">
    <property type="entry name" value="RNA_pol_sigma70_r2"/>
</dbReference>
<dbReference type="InterPro" id="IPR013324">
    <property type="entry name" value="RNA_pol_sigma_r3/r4-like"/>
</dbReference>
<evidence type="ECO:0000256" key="2">
    <source>
        <dbReference type="ARBA" id="ARBA00023015"/>
    </source>
</evidence>
<dbReference type="Gene3D" id="1.10.10.10">
    <property type="entry name" value="Winged helix-like DNA-binding domain superfamily/Winged helix DNA-binding domain"/>
    <property type="match status" value="1"/>
</dbReference>
<name>A0A4R8L5Y0_9BURK</name>
<proteinExistence type="inferred from homology"/>
<dbReference type="Proteomes" id="UP000295509">
    <property type="component" value="Unassembled WGS sequence"/>
</dbReference>
<dbReference type="RefSeq" id="WP_075160886.1">
    <property type="nucleotide sequence ID" value="NZ_JBHLUW010000030.1"/>
</dbReference>
<dbReference type="AlphaFoldDB" id="A0A4R8L5Y0"/>
<evidence type="ECO:0000256" key="4">
    <source>
        <dbReference type="ARBA" id="ARBA00023163"/>
    </source>
</evidence>
<keyword evidence="8" id="KW-1185">Reference proteome</keyword>
<accession>A0A4R8L5Y0</accession>
<evidence type="ECO:0000313" key="7">
    <source>
        <dbReference type="EMBL" id="TDY37448.1"/>
    </source>
</evidence>
<dbReference type="Pfam" id="PF08281">
    <property type="entry name" value="Sigma70_r4_2"/>
    <property type="match status" value="1"/>
</dbReference>
<dbReference type="GO" id="GO:0016987">
    <property type="term" value="F:sigma factor activity"/>
    <property type="evidence" value="ECO:0007669"/>
    <property type="project" value="UniProtKB-KW"/>
</dbReference>
<dbReference type="InterPro" id="IPR039425">
    <property type="entry name" value="RNA_pol_sigma-70-like"/>
</dbReference>
<dbReference type="SUPFAM" id="SSF88659">
    <property type="entry name" value="Sigma3 and sigma4 domains of RNA polymerase sigma factors"/>
    <property type="match status" value="1"/>
</dbReference>
<dbReference type="GO" id="GO:0003677">
    <property type="term" value="F:DNA binding"/>
    <property type="evidence" value="ECO:0007669"/>
    <property type="project" value="InterPro"/>
</dbReference>
<dbReference type="Gene3D" id="1.10.1740.10">
    <property type="match status" value="1"/>
</dbReference>
<sequence length="177" mass="19877">MSVADFPSILPELLPRLWAFALRISRDQHDAEDLVQRACLRALERAHQLKPDTSPLSWMYSIVHTTWINELRARSVRSRTSAEWDDSYLETVADPSAPDPEADALNRQIVRAVERLPDAQRTVMLLVVVEGLSYQEAAQVLGVPVGTIMSRLSRARQAVGSQFGTRQDQKVKDSIKG</sequence>
<dbReference type="NCBIfam" id="TIGR02937">
    <property type="entry name" value="sigma70-ECF"/>
    <property type="match status" value="1"/>
</dbReference>
<evidence type="ECO:0000256" key="1">
    <source>
        <dbReference type="ARBA" id="ARBA00010641"/>
    </source>
</evidence>
<dbReference type="PANTHER" id="PTHR43133:SF25">
    <property type="entry name" value="RNA POLYMERASE SIGMA FACTOR RFAY-RELATED"/>
    <property type="match status" value="1"/>
</dbReference>
<comment type="similarity">
    <text evidence="1">Belongs to the sigma-70 factor family. ECF subfamily.</text>
</comment>
<dbReference type="GO" id="GO:0006352">
    <property type="term" value="P:DNA-templated transcription initiation"/>
    <property type="evidence" value="ECO:0007669"/>
    <property type="project" value="InterPro"/>
</dbReference>
<reference evidence="7 8" key="1">
    <citation type="submission" date="2019-03" db="EMBL/GenBank/DDBJ databases">
        <title>Genomic Encyclopedia of Type Strains, Phase III (KMG-III): the genomes of soil and plant-associated and newly described type strains.</title>
        <authorList>
            <person name="Whitman W."/>
        </authorList>
    </citation>
    <scope>NUCLEOTIDE SEQUENCE [LARGE SCALE GENOMIC DNA]</scope>
    <source>
        <strain evidence="7 8">LMG 29544</strain>
    </source>
</reference>
<dbReference type="InterPro" id="IPR013249">
    <property type="entry name" value="RNA_pol_sigma70_r4_t2"/>
</dbReference>
<protein>
    <submittedName>
        <fullName evidence="7">RNA polymerase sigma-70 factor (ECF subfamily)</fullName>
    </submittedName>
</protein>